<evidence type="ECO:0000259" key="3">
    <source>
        <dbReference type="Pfam" id="PF07727"/>
    </source>
</evidence>
<dbReference type="Pfam" id="PF07727">
    <property type="entry name" value="RVT_2"/>
    <property type="match status" value="1"/>
</dbReference>
<dbReference type="Gene3D" id="3.30.420.10">
    <property type="entry name" value="Ribonuclease H-like superfamily/Ribonuclease H"/>
    <property type="match status" value="1"/>
</dbReference>
<organism evidence="4 5">
    <name type="scientific">Vitis vinifera</name>
    <name type="common">Grape</name>
    <dbReference type="NCBI Taxonomy" id="29760"/>
    <lineage>
        <taxon>Eukaryota</taxon>
        <taxon>Viridiplantae</taxon>
        <taxon>Streptophyta</taxon>
        <taxon>Embryophyta</taxon>
        <taxon>Tracheophyta</taxon>
        <taxon>Spermatophyta</taxon>
        <taxon>Magnoliopsida</taxon>
        <taxon>eudicotyledons</taxon>
        <taxon>Gunneridae</taxon>
        <taxon>Pentapetalae</taxon>
        <taxon>rosids</taxon>
        <taxon>Vitales</taxon>
        <taxon>Vitaceae</taxon>
        <taxon>Viteae</taxon>
        <taxon>Vitis</taxon>
    </lineage>
</organism>
<dbReference type="PANTHER" id="PTHR42648:SF28">
    <property type="entry name" value="TRANSPOSON-ENCODED PROTEIN WITH RIBONUCLEASE H-LIKE AND RETROVIRUS ZINC FINGER-LIKE DOMAINS"/>
    <property type="match status" value="1"/>
</dbReference>
<feature type="domain" description="Reverse transcriptase Ty1/copia-type" evidence="3">
    <location>
        <begin position="237"/>
        <end position="283"/>
    </location>
</feature>
<dbReference type="EMBL" id="QGNW01001267">
    <property type="protein sequence ID" value="RVW47821.1"/>
    <property type="molecule type" value="Genomic_DNA"/>
</dbReference>
<protein>
    <submittedName>
        <fullName evidence="4">Retrovirus-related Pol polyprotein from transposon TNT 1-94</fullName>
    </submittedName>
</protein>
<dbReference type="InterPro" id="IPR012337">
    <property type="entry name" value="RNaseH-like_sf"/>
</dbReference>
<keyword evidence="1" id="KW-0479">Metal-binding</keyword>
<evidence type="ECO:0000256" key="1">
    <source>
        <dbReference type="ARBA" id="ARBA00022723"/>
    </source>
</evidence>
<gene>
    <name evidence="4" type="primary">POLX_3139</name>
    <name evidence="4" type="ORF">CK203_100275</name>
</gene>
<accession>A0A438EJC6</accession>
<dbReference type="GO" id="GO:0016787">
    <property type="term" value="F:hydrolase activity"/>
    <property type="evidence" value="ECO:0007669"/>
    <property type="project" value="UniProtKB-KW"/>
</dbReference>
<proteinExistence type="predicted"/>
<dbReference type="InterPro" id="IPR036397">
    <property type="entry name" value="RNaseH_sf"/>
</dbReference>
<reference evidence="4 5" key="1">
    <citation type="journal article" date="2018" name="PLoS Genet.">
        <title>Population sequencing reveals clonal diversity and ancestral inbreeding in the grapevine cultivar Chardonnay.</title>
        <authorList>
            <person name="Roach M.J."/>
            <person name="Johnson D.L."/>
            <person name="Bohlmann J."/>
            <person name="van Vuuren H.J."/>
            <person name="Jones S.J."/>
            <person name="Pretorius I.S."/>
            <person name="Schmidt S.A."/>
            <person name="Borneman A.R."/>
        </authorList>
    </citation>
    <scope>NUCLEOTIDE SEQUENCE [LARGE SCALE GENOMIC DNA]</scope>
    <source>
        <strain evidence="5">cv. Chardonnay</strain>
        <tissue evidence="4">Leaf</tissue>
    </source>
</reference>
<dbReference type="GO" id="GO:0046872">
    <property type="term" value="F:metal ion binding"/>
    <property type="evidence" value="ECO:0007669"/>
    <property type="project" value="UniProtKB-KW"/>
</dbReference>
<keyword evidence="2" id="KW-0378">Hydrolase</keyword>
<sequence length="284" mass="32455">MVGTLKEDNYLVHLQGFYRNMALLPNTQCLSYHPKMVVAERRNRTLKDMVKSMVSNSNFPLSLWSEAIKTATYVLNQVPTKAVPKTPFELWKESHNARFLENDVIGGSNESRHLVFEERHNIEPTLESSSGLIIFPDSHQDLTIQETPIVNEPHHKDILVDSVIQHPQQGNVDITLRRSTRERRPAISSDYVVYLQEYDIDIGVDDDPITFSQAMGGSESTLWYNAMKDEMNSMANNQVWDLVELPKGAKAIGCKWVFKTKRDSSGNIERYKARLVAKGFTQQE</sequence>
<dbReference type="Proteomes" id="UP000288805">
    <property type="component" value="Unassembled WGS sequence"/>
</dbReference>
<comment type="caution">
    <text evidence="4">The sequence shown here is derived from an EMBL/GenBank/DDBJ whole genome shotgun (WGS) entry which is preliminary data.</text>
</comment>
<evidence type="ECO:0000313" key="5">
    <source>
        <dbReference type="Proteomes" id="UP000288805"/>
    </source>
</evidence>
<evidence type="ECO:0000256" key="2">
    <source>
        <dbReference type="ARBA" id="ARBA00022801"/>
    </source>
</evidence>
<dbReference type="SUPFAM" id="SSF53098">
    <property type="entry name" value="Ribonuclease H-like"/>
    <property type="match status" value="1"/>
</dbReference>
<dbReference type="GO" id="GO:0003676">
    <property type="term" value="F:nucleic acid binding"/>
    <property type="evidence" value="ECO:0007669"/>
    <property type="project" value="InterPro"/>
</dbReference>
<evidence type="ECO:0000313" key="4">
    <source>
        <dbReference type="EMBL" id="RVW47821.1"/>
    </source>
</evidence>
<dbReference type="InterPro" id="IPR013103">
    <property type="entry name" value="RVT_2"/>
</dbReference>
<name>A0A438EJC6_VITVI</name>
<dbReference type="PANTHER" id="PTHR42648">
    <property type="entry name" value="TRANSPOSASE, PUTATIVE-RELATED"/>
    <property type="match status" value="1"/>
</dbReference>
<dbReference type="AlphaFoldDB" id="A0A438EJC6"/>
<dbReference type="InterPro" id="IPR039537">
    <property type="entry name" value="Retrotran_Ty1/copia-like"/>
</dbReference>